<dbReference type="KEGG" id="bcoh:BC6307_07195"/>
<dbReference type="Proteomes" id="UP000215224">
    <property type="component" value="Chromosome"/>
</dbReference>
<gene>
    <name evidence="2" type="ORF">BC6307_07195</name>
</gene>
<protein>
    <submittedName>
        <fullName evidence="2">Uncharacterized protein</fullName>
    </submittedName>
</protein>
<dbReference type="EMBL" id="CP018866">
    <property type="protein sequence ID" value="AST91078.1"/>
    <property type="molecule type" value="Genomic_DNA"/>
</dbReference>
<keyword evidence="3" id="KW-1185">Reference proteome</keyword>
<evidence type="ECO:0000256" key="1">
    <source>
        <dbReference type="SAM" id="MobiDB-lite"/>
    </source>
</evidence>
<dbReference type="STRING" id="1314751.GCA_001591425_00334"/>
<name>A0A223KP03_9BACI</name>
<feature type="region of interest" description="Disordered" evidence="1">
    <location>
        <begin position="465"/>
        <end position="553"/>
    </location>
</feature>
<feature type="compositionally biased region" description="Basic and acidic residues" evidence="1">
    <location>
        <begin position="537"/>
        <end position="546"/>
    </location>
</feature>
<organism evidence="2 3">
    <name type="scientific">Sutcliffiella cohnii</name>
    <dbReference type="NCBI Taxonomy" id="33932"/>
    <lineage>
        <taxon>Bacteria</taxon>
        <taxon>Bacillati</taxon>
        <taxon>Bacillota</taxon>
        <taxon>Bacilli</taxon>
        <taxon>Bacillales</taxon>
        <taxon>Bacillaceae</taxon>
        <taxon>Sutcliffiella</taxon>
    </lineage>
</organism>
<accession>A0A223KP03</accession>
<sequence>MNKFWHFPASKGGMINSINNAGLETFRGNALDSLTREICQNSLDAVKDSSQPVVVEFNRFVAEMNRFPEREQLKQVFLQCRETWRGRNKKSEDFIANALQIIDQKQINMLRISDFNTKGLEGAKEGELGSPWSSLVKEAGSSNKGESSGGSFGIGKSAPFLNSNLRTLFYSSLDMTGYSSHIGVANIMSFLKENGQTTLGNGYFTYDENSLAIPELISLDPSFNRAETGTDIYVTAFDPVEEWEQEIIKSVLYNFFITIHNQKLVVKINGFEINDQNIQSLIFDLEDNEENQHLKNYFQLLISEKVLKVPYPEKKYKYGVNFAEGEANLYLINGDDLNRRVLMTRKTGMRIFEQKGISGSILFTGLLMITGSNMNNIFKQMENPAHNEWSPDRYEKDPKLAKKIYADLRKFIRDSVKEYFQEKITDSMDAVGLSDFLPNKSLLDSTGINKTESLNAKIKHFVTKEVKEETKKKKKAKSKGIDITEDLEQQLEGEYGITPTGDEGGNGTGSHSGGGNDGAGTSDPGGMNELDPNTTGDADKQRERKPSSKPIAMSHKYVSIDKNNGKYRFIISSNKALPNGRLAFKVIGEQSDFDLPIVNAATDDGNVIVDKCTANSIYLQSIPAKKSFVVDVEIDYSDYCVMEVELYED</sequence>
<reference evidence="2 3" key="1">
    <citation type="submission" date="2016-12" db="EMBL/GenBank/DDBJ databases">
        <title>The whole genome sequencing and assembly of Bacillus cohnii DSM 6307T strain.</title>
        <authorList>
            <person name="Lee Y.-J."/>
            <person name="Yi H."/>
            <person name="Bahn Y.-S."/>
            <person name="Kim J.F."/>
            <person name="Lee D.-W."/>
        </authorList>
    </citation>
    <scope>NUCLEOTIDE SEQUENCE [LARGE SCALE GENOMIC DNA]</scope>
    <source>
        <strain evidence="2 3">DSM 6307</strain>
    </source>
</reference>
<proteinExistence type="predicted"/>
<dbReference type="RefSeq" id="WP_066411212.1">
    <property type="nucleotide sequence ID" value="NZ_CP018866.1"/>
</dbReference>
<evidence type="ECO:0000313" key="3">
    <source>
        <dbReference type="Proteomes" id="UP000215224"/>
    </source>
</evidence>
<dbReference type="AlphaFoldDB" id="A0A223KP03"/>
<feature type="compositionally biased region" description="Gly residues" evidence="1">
    <location>
        <begin position="502"/>
        <end position="518"/>
    </location>
</feature>
<evidence type="ECO:0000313" key="2">
    <source>
        <dbReference type="EMBL" id="AST91078.1"/>
    </source>
</evidence>